<keyword evidence="1" id="KW-0812">Transmembrane</keyword>
<dbReference type="OrthoDB" id="6586065at2759"/>
<evidence type="ECO:0000313" key="3">
    <source>
        <dbReference type="Proteomes" id="UP001152798"/>
    </source>
</evidence>
<gene>
    <name evidence="2" type="ORF">NEZAVI_LOCUS5221</name>
</gene>
<protein>
    <submittedName>
        <fullName evidence="2">Uncharacterized protein</fullName>
    </submittedName>
</protein>
<feature type="transmembrane region" description="Helical" evidence="1">
    <location>
        <begin position="404"/>
        <end position="427"/>
    </location>
</feature>
<name>A0A9P0H3T4_NEZVI</name>
<sequence>MVATLNALVAAEQTCINTPFFLGFIGNDYKDGLEVSRSISKVFNIAHVLPHSFDLNLTADDNILFVSSYPVKQHTEAMKIIFEKLGIQNFIILHDNESLSIMKLNHLVDDVKEDLCFMKSVVFVSVDDLKHQFTQGSNEDGLVIIIENANILDELSGYLMTYNKQIIISSGKIGTENFLFPLLKTTYILQFVSLLPLGNLSLRYDEKLVKIYDEQNWLKCLKNTNKSEIKCNSSITKALNIKEKDWTVDLLQYGIMLYGQSVRNTANKKCNQPNGSQGWCSELNSMSQKEWHRILRDSSTLNNPNVGSSTKTIRFNMDISGKFVIHLLKHGSIQSVGKIEGSKIEMVHNYKFPTLNRKKYVNCLDTILTTSATTTLPTTTKFNFETSSVPLDGFFNIDLRDYEMIGILSGIIFGIIFLLSVFVYVIYATVRVKSARSDNSSIGSGNTRISD</sequence>
<proteinExistence type="predicted"/>
<accession>A0A9P0H3T4</accession>
<keyword evidence="1" id="KW-1133">Transmembrane helix</keyword>
<dbReference type="Proteomes" id="UP001152798">
    <property type="component" value="Chromosome 3"/>
</dbReference>
<dbReference type="AlphaFoldDB" id="A0A9P0H3T4"/>
<evidence type="ECO:0000313" key="2">
    <source>
        <dbReference type="EMBL" id="CAH1394816.1"/>
    </source>
</evidence>
<evidence type="ECO:0000256" key="1">
    <source>
        <dbReference type="SAM" id="Phobius"/>
    </source>
</evidence>
<keyword evidence="1" id="KW-0472">Membrane</keyword>
<reference evidence="2" key="1">
    <citation type="submission" date="2022-01" db="EMBL/GenBank/DDBJ databases">
        <authorList>
            <person name="King R."/>
        </authorList>
    </citation>
    <scope>NUCLEOTIDE SEQUENCE</scope>
</reference>
<keyword evidence="3" id="KW-1185">Reference proteome</keyword>
<organism evidence="2 3">
    <name type="scientific">Nezara viridula</name>
    <name type="common">Southern green stink bug</name>
    <name type="synonym">Cimex viridulus</name>
    <dbReference type="NCBI Taxonomy" id="85310"/>
    <lineage>
        <taxon>Eukaryota</taxon>
        <taxon>Metazoa</taxon>
        <taxon>Ecdysozoa</taxon>
        <taxon>Arthropoda</taxon>
        <taxon>Hexapoda</taxon>
        <taxon>Insecta</taxon>
        <taxon>Pterygota</taxon>
        <taxon>Neoptera</taxon>
        <taxon>Paraneoptera</taxon>
        <taxon>Hemiptera</taxon>
        <taxon>Heteroptera</taxon>
        <taxon>Panheteroptera</taxon>
        <taxon>Pentatomomorpha</taxon>
        <taxon>Pentatomoidea</taxon>
        <taxon>Pentatomidae</taxon>
        <taxon>Pentatominae</taxon>
        <taxon>Nezara</taxon>
    </lineage>
</organism>
<dbReference type="EMBL" id="OV725079">
    <property type="protein sequence ID" value="CAH1394816.1"/>
    <property type="molecule type" value="Genomic_DNA"/>
</dbReference>